<keyword evidence="1" id="KW-0812">Transmembrane</keyword>
<feature type="transmembrane region" description="Helical" evidence="1">
    <location>
        <begin position="214"/>
        <end position="234"/>
    </location>
</feature>
<keyword evidence="1" id="KW-0472">Membrane</keyword>
<organism evidence="2 3">
    <name type="scientific">Lactococcus cremoris subsp. cremoris TIFN6</name>
    <dbReference type="NCBI Taxonomy" id="1234876"/>
    <lineage>
        <taxon>Bacteria</taxon>
        <taxon>Bacillati</taxon>
        <taxon>Bacillota</taxon>
        <taxon>Bacilli</taxon>
        <taxon>Lactobacillales</taxon>
        <taxon>Streptococcaceae</taxon>
        <taxon>Lactococcus</taxon>
        <taxon>Lactococcus cremoris subsp. cremoris</taxon>
    </lineage>
</organism>
<comment type="caution">
    <text evidence="2">The sequence shown here is derived from an EMBL/GenBank/DDBJ whole genome shotgun (WGS) entry which is preliminary data.</text>
</comment>
<protein>
    <submittedName>
        <fullName evidence="2">Uncharacterized protein</fullName>
    </submittedName>
</protein>
<dbReference type="EMBL" id="ATBB01000307">
    <property type="protein sequence ID" value="EQC56494.1"/>
    <property type="molecule type" value="Genomic_DNA"/>
</dbReference>
<sequence>MGVWIKLFLSCLFILSAIFLWRLTDSPVTSIIVFNIVIIYFALWSNFSIIYKITTKLKFSFVFSITYVLTAGVGNAIADNVPISRIEYMTQYASNIVILLAPVIISSFYNIIFLKKNSTWLRAAIYSSMAVMLSVPTTLGIVLTVIGMVVVAGVKHQLSWMTIKKLFLTLVVILSLSSVFIFPFLQQRTANNWANLPNNPDLFGADFNTFFNRLFGLGDALSLTIIIFTVWLVLSKKFNSTYKFLGISYLASLLFLYSNLFPWYLVNPALSGALQMTYRWNFLPALFGSLYVAFAVNDLIKVKKSVLPIVYLSLLYLAFNAMMLNTFAKKFHLDGFNNLTNQLILPTKENIRTDGLFNVNNSSVQIMLENPDLALDDYRATGQTKKFKNVYIDSLVKFDEKTYIDKTSVDGNNFYIRDIPNKISKVQAPITYLEGFVAFDEKGKKLPVYKDADGFVSISPRGAKSIRLEYHKTLLHQASILTFVFSWIVLVVFWIIYIWKDYIHADTVNSRTGI</sequence>
<accession>T0TG99</accession>
<feature type="transmembrane region" description="Helical" evidence="1">
    <location>
        <begin position="246"/>
        <end position="266"/>
    </location>
</feature>
<dbReference type="AlphaFoldDB" id="T0TG99"/>
<feature type="transmembrane region" description="Helical" evidence="1">
    <location>
        <begin position="30"/>
        <end position="51"/>
    </location>
</feature>
<reference evidence="2 3" key="1">
    <citation type="journal article" date="2013" name="ISME J.">
        <title>Multifactorial diversity sustains microbial community stability.</title>
        <authorList>
            <person name="Erkus O."/>
            <person name="de Jager V.C."/>
            <person name="Spus M."/>
            <person name="van Alen-Boerrigter I.J."/>
            <person name="van Rijswijck I.M."/>
            <person name="Hazelwood L."/>
            <person name="Janssen P.W."/>
            <person name="van Hijum S.A."/>
            <person name="Kleerebezem M."/>
            <person name="Smid E.J."/>
        </authorList>
    </citation>
    <scope>NUCLEOTIDE SEQUENCE [LARGE SCALE GENOMIC DNA]</scope>
    <source>
        <strain evidence="2 3">TIFN6</strain>
    </source>
</reference>
<feature type="transmembrane region" description="Helical" evidence="1">
    <location>
        <begin position="7"/>
        <end position="24"/>
    </location>
</feature>
<dbReference type="Proteomes" id="UP000015854">
    <property type="component" value="Unassembled WGS sequence"/>
</dbReference>
<feature type="transmembrane region" description="Helical" evidence="1">
    <location>
        <begin position="278"/>
        <end position="297"/>
    </location>
</feature>
<dbReference type="PATRIC" id="fig|1234876.3.peg.1333"/>
<keyword evidence="1" id="KW-1133">Transmembrane helix</keyword>
<feature type="transmembrane region" description="Helical" evidence="1">
    <location>
        <begin position="166"/>
        <end position="185"/>
    </location>
</feature>
<evidence type="ECO:0000256" key="1">
    <source>
        <dbReference type="SAM" id="Phobius"/>
    </source>
</evidence>
<feature type="transmembrane region" description="Helical" evidence="1">
    <location>
        <begin position="92"/>
        <end position="112"/>
    </location>
</feature>
<evidence type="ECO:0000313" key="3">
    <source>
        <dbReference type="Proteomes" id="UP000015854"/>
    </source>
</evidence>
<feature type="transmembrane region" description="Helical" evidence="1">
    <location>
        <begin position="124"/>
        <end position="154"/>
    </location>
</feature>
<feature type="transmembrane region" description="Helical" evidence="1">
    <location>
        <begin position="478"/>
        <end position="499"/>
    </location>
</feature>
<name>T0TG99_LACLC</name>
<proteinExistence type="predicted"/>
<evidence type="ECO:0000313" key="2">
    <source>
        <dbReference type="EMBL" id="EQC56494.1"/>
    </source>
</evidence>
<gene>
    <name evidence="2" type="ORF">LLT6_13065</name>
</gene>
<feature type="transmembrane region" description="Helical" evidence="1">
    <location>
        <begin position="309"/>
        <end position="328"/>
    </location>
</feature>